<evidence type="ECO:0000256" key="1">
    <source>
        <dbReference type="SAM" id="MobiDB-lite"/>
    </source>
</evidence>
<gene>
    <name evidence="2" type="ORF">ACCB13772</name>
</gene>
<keyword evidence="2" id="KW-0418">Kinase</keyword>
<dbReference type="GO" id="GO:0016301">
    <property type="term" value="F:kinase activity"/>
    <property type="evidence" value="ECO:0007669"/>
    <property type="project" value="UniProtKB-KW"/>
</dbReference>
<keyword evidence="2" id="KW-0808">Transferase</keyword>
<dbReference type="EMBL" id="JR052551">
    <property type="protein sequence ID" value="AEY61721.1"/>
    <property type="molecule type" value="mRNA"/>
</dbReference>
<sequence>MSHYNRSTNNQRSAVIDYERQFQEDLERAQALSLESLALEKFKLQKQRSEFNNIQQQHIAQSHEHGGNNSVHNSSSDRDNIQFEKFQCRSRPRPGFCNTNQSRNAVILAPHLFHLEEIQQQLQQVKNILLI</sequence>
<protein>
    <submittedName>
        <fullName evidence="2">Phosphatidylinositol-4-phosphate 3-kinase</fullName>
    </submittedName>
</protein>
<reference evidence="2" key="1">
    <citation type="submission" date="2011-11" db="EMBL/GenBank/DDBJ databases">
        <title>Decoding the brain transcriptome of the Eastern honeybee (Apis cerana) based on pyrosequencing.</title>
        <authorList>
            <person name="Sun L."/>
            <person name="Zheng H."/>
            <person name="Wang Y."/>
            <person name="Xie X."/>
            <person name="Zhu Y."/>
            <person name="Gu W."/>
            <person name="Wang S."/>
        </authorList>
    </citation>
    <scope>NUCLEOTIDE SEQUENCE</scope>
    <source>
        <tissue evidence="2">Brain</tissue>
    </source>
</reference>
<dbReference type="AlphaFoldDB" id="V9IMB8"/>
<name>V9IMB8_APICE</name>
<feature type="region of interest" description="Disordered" evidence="1">
    <location>
        <begin position="58"/>
        <end position="82"/>
    </location>
</feature>
<organism evidence="2">
    <name type="scientific">Apis cerana</name>
    <name type="common">Indian honeybee</name>
    <dbReference type="NCBI Taxonomy" id="7461"/>
    <lineage>
        <taxon>Eukaryota</taxon>
        <taxon>Metazoa</taxon>
        <taxon>Ecdysozoa</taxon>
        <taxon>Arthropoda</taxon>
        <taxon>Hexapoda</taxon>
        <taxon>Insecta</taxon>
        <taxon>Pterygota</taxon>
        <taxon>Neoptera</taxon>
        <taxon>Endopterygota</taxon>
        <taxon>Hymenoptera</taxon>
        <taxon>Apocrita</taxon>
        <taxon>Aculeata</taxon>
        <taxon>Apoidea</taxon>
        <taxon>Anthophila</taxon>
        <taxon>Apidae</taxon>
        <taxon>Apis</taxon>
    </lineage>
</organism>
<proteinExistence type="evidence at transcript level"/>
<evidence type="ECO:0000313" key="2">
    <source>
        <dbReference type="EMBL" id="AEY61721.1"/>
    </source>
</evidence>
<accession>V9IMB8</accession>